<protein>
    <submittedName>
        <fullName evidence="7">Cytochrome C peroxidase</fullName>
    </submittedName>
</protein>
<sequence length="599" mass="66422">MKKAIFVVSITLSAIVLINCHAPVKTSTTDNIRQYILDENALFARQLEVMSDLIRGRAEQEQVQHAFAALRHNYKKMEWAVAYYMPETARFTNGPALDEIEAEENTILEAEGLQVLEEYLYPVPDTSRTAEMLRMIKKLSNKSLAIRTYFEANTISLPQIMDALRSQVFRIITLGITGFDTPVSGTGLTESAWALEGIAGILDQLKPQLQYQDKADTLLTKIAAARTVLAAAGDRNHFNYLDFITSHANRISEELYLLRIAENIPAVAVTKAIRDNAPTLFAADAFNPDAFVPGSEYKQSADKAALGKMLFSNPVLSGNGSRSCATCHQSERAFTDGLKTATAIAGGSLSRNTPSLNYSNFQHGQFWDMRRPDLETQAEDVITNKQEMHGSLADISQKLNADIAYKSLFKKIYKTDTIATWQLQNVLAAYIRSLSVFSSGFDRYMRGEKTAMTASQQQGFNLFTGKGKCATCHFIPLFNGTVPPDFTKTEAEVLGVASDFTNKKPDTDRGRGYLHGTIPQLQNAFKTPTLRNIAQTAPYMHHGGYQTLQQVMTFYNKGGGTGLGFKTDNQTLPADQLQLTQEETDKIIDFMQALTDTPQ</sequence>
<dbReference type="Proteomes" id="UP000281028">
    <property type="component" value="Unassembled WGS sequence"/>
</dbReference>
<dbReference type="InterPro" id="IPR004852">
    <property type="entry name" value="Di-haem_cyt_c_peroxidsae"/>
</dbReference>
<dbReference type="Pfam" id="PF03150">
    <property type="entry name" value="CCP_MauG"/>
    <property type="match status" value="1"/>
</dbReference>
<dbReference type="OrthoDB" id="9805202at2"/>
<evidence type="ECO:0000256" key="4">
    <source>
        <dbReference type="ARBA" id="ARBA00022729"/>
    </source>
</evidence>
<comment type="subcellular location">
    <subcellularLocation>
        <location evidence="1">Cell envelope</location>
    </subcellularLocation>
</comment>
<evidence type="ECO:0000256" key="2">
    <source>
        <dbReference type="ARBA" id="ARBA00022617"/>
    </source>
</evidence>
<keyword evidence="4" id="KW-0732">Signal</keyword>
<dbReference type="GO" id="GO:0046872">
    <property type="term" value="F:metal ion binding"/>
    <property type="evidence" value="ECO:0007669"/>
    <property type="project" value="UniProtKB-KW"/>
</dbReference>
<evidence type="ECO:0000313" key="7">
    <source>
        <dbReference type="EMBL" id="NSL86907.1"/>
    </source>
</evidence>
<dbReference type="PANTHER" id="PTHR30600:SF10">
    <property type="entry name" value="BLL6722 PROTEIN"/>
    <property type="match status" value="1"/>
</dbReference>
<dbReference type="GO" id="GO:0020037">
    <property type="term" value="F:heme binding"/>
    <property type="evidence" value="ECO:0007669"/>
    <property type="project" value="InterPro"/>
</dbReference>
<dbReference type="InterPro" id="IPR036909">
    <property type="entry name" value="Cyt_c-like_dom_sf"/>
</dbReference>
<keyword evidence="7" id="KW-0575">Peroxidase</keyword>
<dbReference type="InterPro" id="IPR038352">
    <property type="entry name" value="Imelysin_sf"/>
</dbReference>
<keyword evidence="5" id="KW-0560">Oxidoreductase</keyword>
<accession>A0A3S1JKI0</accession>
<comment type="caution">
    <text evidence="7">The sequence shown here is derived from an EMBL/GenBank/DDBJ whole genome shotgun (WGS) entry which is preliminary data.</text>
</comment>
<evidence type="ECO:0000313" key="8">
    <source>
        <dbReference type="Proteomes" id="UP000281028"/>
    </source>
</evidence>
<dbReference type="AlphaFoldDB" id="A0A3S1JKI0"/>
<proteinExistence type="predicted"/>
<dbReference type="Gene3D" id="1.20.1420.20">
    <property type="entry name" value="M75 peptidase, HXXE motif"/>
    <property type="match status" value="1"/>
</dbReference>
<dbReference type="GO" id="GO:0009055">
    <property type="term" value="F:electron transfer activity"/>
    <property type="evidence" value="ECO:0007669"/>
    <property type="project" value="InterPro"/>
</dbReference>
<keyword evidence="3" id="KW-0479">Metal-binding</keyword>
<name>A0A3S1JKI0_9BACT</name>
<dbReference type="GO" id="GO:0030313">
    <property type="term" value="C:cell envelope"/>
    <property type="evidence" value="ECO:0007669"/>
    <property type="project" value="UniProtKB-SubCell"/>
</dbReference>
<evidence type="ECO:0000256" key="1">
    <source>
        <dbReference type="ARBA" id="ARBA00004196"/>
    </source>
</evidence>
<evidence type="ECO:0000256" key="5">
    <source>
        <dbReference type="ARBA" id="ARBA00023002"/>
    </source>
</evidence>
<dbReference type="EMBL" id="RIAR02000001">
    <property type="protein sequence ID" value="NSL86907.1"/>
    <property type="molecule type" value="Genomic_DNA"/>
</dbReference>
<dbReference type="InterPro" id="IPR009056">
    <property type="entry name" value="Cyt_c-like_dom"/>
</dbReference>
<dbReference type="PROSITE" id="PS51007">
    <property type="entry name" value="CYTC"/>
    <property type="match status" value="2"/>
</dbReference>
<dbReference type="InterPro" id="IPR051395">
    <property type="entry name" value="Cytochrome_c_Peroxidase/MauG"/>
</dbReference>
<reference evidence="7" key="1">
    <citation type="submission" date="2020-05" db="EMBL/GenBank/DDBJ databases">
        <title>Chitinophaga laudate sp. nov., isolated from a tropical peat swamp.</title>
        <authorList>
            <person name="Goh C.B.S."/>
            <person name="Lee M.S."/>
            <person name="Parimannan S."/>
            <person name="Pasbakhsh P."/>
            <person name="Yule C.M."/>
            <person name="Rajandas H."/>
            <person name="Loke S."/>
            <person name="Croft L."/>
            <person name="Tan J.B.L."/>
        </authorList>
    </citation>
    <scope>NUCLEOTIDE SEQUENCE</scope>
    <source>
        <strain evidence="7">Mgbs1</strain>
    </source>
</reference>
<dbReference type="Gene3D" id="1.10.760.10">
    <property type="entry name" value="Cytochrome c-like domain"/>
    <property type="match status" value="2"/>
</dbReference>
<dbReference type="PANTHER" id="PTHR30600">
    <property type="entry name" value="CYTOCHROME C PEROXIDASE-RELATED"/>
    <property type="match status" value="1"/>
</dbReference>
<evidence type="ECO:0000256" key="6">
    <source>
        <dbReference type="ARBA" id="ARBA00023004"/>
    </source>
</evidence>
<evidence type="ECO:0000256" key="3">
    <source>
        <dbReference type="ARBA" id="ARBA00022723"/>
    </source>
</evidence>
<dbReference type="GO" id="GO:0004130">
    <property type="term" value="F:cytochrome-c peroxidase activity"/>
    <property type="evidence" value="ECO:0007669"/>
    <property type="project" value="TreeGrafter"/>
</dbReference>
<keyword evidence="6" id="KW-0408">Iron</keyword>
<organism evidence="7 8">
    <name type="scientific">Chitinophaga solisilvae</name>
    <dbReference type="NCBI Taxonomy" id="1233460"/>
    <lineage>
        <taxon>Bacteria</taxon>
        <taxon>Pseudomonadati</taxon>
        <taxon>Bacteroidota</taxon>
        <taxon>Chitinophagia</taxon>
        <taxon>Chitinophagales</taxon>
        <taxon>Chitinophagaceae</taxon>
        <taxon>Chitinophaga</taxon>
    </lineage>
</organism>
<dbReference type="SUPFAM" id="SSF46626">
    <property type="entry name" value="Cytochrome c"/>
    <property type="match status" value="2"/>
</dbReference>
<keyword evidence="2" id="KW-0349">Heme</keyword>
<gene>
    <name evidence="7" type="ORF">ECE50_008700</name>
</gene>
<keyword evidence="8" id="KW-1185">Reference proteome</keyword>